<keyword evidence="5" id="KW-0808">Transferase</keyword>
<dbReference type="PANTHER" id="PTHR13145:SF0">
    <property type="entry name" value="E3 UBIQUITIN-PROTEIN LIGASE MARCHF6"/>
    <property type="match status" value="1"/>
</dbReference>
<evidence type="ECO:0000256" key="4">
    <source>
        <dbReference type="ARBA" id="ARBA00012483"/>
    </source>
</evidence>
<evidence type="ECO:0000256" key="2">
    <source>
        <dbReference type="ARBA" id="ARBA00004141"/>
    </source>
</evidence>
<sequence>MSYIEVYNDGVRNLDLGLVLFGIALPVLVNLGSWLAIPYILAHSVGPLLTDDAVVLNRLSRRIYPSLFLLALVAIGIHFQWRQFKRLYEHIKNERYLVGRRLVNYHHHRQQRSSA</sequence>
<organism evidence="11">
    <name type="scientific">Cyprideis torosa</name>
    <dbReference type="NCBI Taxonomy" id="163714"/>
    <lineage>
        <taxon>Eukaryota</taxon>
        <taxon>Metazoa</taxon>
        <taxon>Ecdysozoa</taxon>
        <taxon>Arthropoda</taxon>
        <taxon>Crustacea</taxon>
        <taxon>Oligostraca</taxon>
        <taxon>Ostracoda</taxon>
        <taxon>Podocopa</taxon>
        <taxon>Podocopida</taxon>
        <taxon>Cytherocopina</taxon>
        <taxon>Cytheroidea</taxon>
        <taxon>Cytherideidae</taxon>
        <taxon>Cyprideis</taxon>
    </lineage>
</organism>
<evidence type="ECO:0000256" key="7">
    <source>
        <dbReference type="ARBA" id="ARBA00022786"/>
    </source>
</evidence>
<keyword evidence="9" id="KW-0472">Membrane</keyword>
<reference evidence="11" key="1">
    <citation type="submission" date="2020-11" db="EMBL/GenBank/DDBJ databases">
        <authorList>
            <person name="Tran Van P."/>
        </authorList>
    </citation>
    <scope>NUCLEOTIDE SEQUENCE</scope>
</reference>
<evidence type="ECO:0000256" key="9">
    <source>
        <dbReference type="ARBA" id="ARBA00023136"/>
    </source>
</evidence>
<dbReference type="Pfam" id="PF23113">
    <property type="entry name" value="MARCHF6_C"/>
    <property type="match status" value="1"/>
</dbReference>
<evidence type="ECO:0000256" key="6">
    <source>
        <dbReference type="ARBA" id="ARBA00022692"/>
    </source>
</evidence>
<evidence type="ECO:0000256" key="5">
    <source>
        <dbReference type="ARBA" id="ARBA00022679"/>
    </source>
</evidence>
<dbReference type="EC" id="2.3.2.27" evidence="4"/>
<dbReference type="InterPro" id="IPR056521">
    <property type="entry name" value="MARCHF6-like_C"/>
</dbReference>
<keyword evidence="8" id="KW-1133">Transmembrane helix</keyword>
<dbReference type="PANTHER" id="PTHR13145">
    <property type="entry name" value="SSM4 PROTEIN"/>
    <property type="match status" value="1"/>
</dbReference>
<dbReference type="GO" id="GO:0005789">
    <property type="term" value="C:endoplasmic reticulum membrane"/>
    <property type="evidence" value="ECO:0007669"/>
    <property type="project" value="TreeGrafter"/>
</dbReference>
<name>A0A7R8ZQH5_9CRUS</name>
<dbReference type="AlphaFoldDB" id="A0A7R8ZQH5"/>
<comment type="pathway">
    <text evidence="3">Protein modification; protein ubiquitination.</text>
</comment>
<keyword evidence="6" id="KW-0812">Transmembrane</keyword>
<evidence type="ECO:0000259" key="10">
    <source>
        <dbReference type="Pfam" id="PF23113"/>
    </source>
</evidence>
<accession>A0A7R8ZQH5</accession>
<dbReference type="GO" id="GO:0061630">
    <property type="term" value="F:ubiquitin protein ligase activity"/>
    <property type="evidence" value="ECO:0007669"/>
    <property type="project" value="UniProtKB-EC"/>
</dbReference>
<dbReference type="GO" id="GO:0036503">
    <property type="term" value="P:ERAD pathway"/>
    <property type="evidence" value="ECO:0007669"/>
    <property type="project" value="TreeGrafter"/>
</dbReference>
<dbReference type="EMBL" id="OB662697">
    <property type="protein sequence ID" value="CAD7230447.1"/>
    <property type="molecule type" value="Genomic_DNA"/>
</dbReference>
<evidence type="ECO:0000313" key="11">
    <source>
        <dbReference type="EMBL" id="CAD7230447.1"/>
    </source>
</evidence>
<evidence type="ECO:0000256" key="1">
    <source>
        <dbReference type="ARBA" id="ARBA00000900"/>
    </source>
</evidence>
<keyword evidence="7" id="KW-0833">Ubl conjugation pathway</keyword>
<feature type="domain" description="E3 ubiquitin-protein ligase MARCHF6-like C-terminal" evidence="10">
    <location>
        <begin position="5"/>
        <end position="92"/>
    </location>
</feature>
<evidence type="ECO:0000256" key="8">
    <source>
        <dbReference type="ARBA" id="ARBA00022989"/>
    </source>
</evidence>
<evidence type="ECO:0000256" key="3">
    <source>
        <dbReference type="ARBA" id="ARBA00004906"/>
    </source>
</evidence>
<protein>
    <recommendedName>
        <fullName evidence="4">RING-type E3 ubiquitin transferase</fullName>
        <ecNumber evidence="4">2.3.2.27</ecNumber>
    </recommendedName>
</protein>
<dbReference type="OrthoDB" id="1108038at2759"/>
<gene>
    <name evidence="11" type="ORF">CTOB1V02_LOCUS8305</name>
</gene>
<comment type="catalytic activity">
    <reaction evidence="1">
        <text>S-ubiquitinyl-[E2 ubiquitin-conjugating enzyme]-L-cysteine + [acceptor protein]-L-lysine = [E2 ubiquitin-conjugating enzyme]-L-cysteine + N(6)-ubiquitinyl-[acceptor protein]-L-lysine.</text>
        <dbReference type="EC" id="2.3.2.27"/>
    </reaction>
</comment>
<proteinExistence type="predicted"/>
<comment type="subcellular location">
    <subcellularLocation>
        <location evidence="2">Membrane</location>
        <topology evidence="2">Multi-pass membrane protein</topology>
    </subcellularLocation>
</comment>